<comment type="caution">
    <text evidence="1">The sequence shown here is derived from an EMBL/GenBank/DDBJ whole genome shotgun (WGS) entry which is preliminary data.</text>
</comment>
<dbReference type="AlphaFoldDB" id="A0A7C4NN72"/>
<proteinExistence type="predicted"/>
<gene>
    <name evidence="1" type="ORF">ENU20_00695</name>
</gene>
<organism evidence="1">
    <name type="scientific">Staphylothermus marinus</name>
    <dbReference type="NCBI Taxonomy" id="2280"/>
    <lineage>
        <taxon>Archaea</taxon>
        <taxon>Thermoproteota</taxon>
        <taxon>Thermoprotei</taxon>
        <taxon>Desulfurococcales</taxon>
        <taxon>Desulfurococcaceae</taxon>
        <taxon>Staphylothermus</taxon>
    </lineage>
</organism>
<protein>
    <submittedName>
        <fullName evidence="1">Uncharacterized protein</fullName>
    </submittedName>
</protein>
<reference evidence="1" key="1">
    <citation type="journal article" date="2020" name="mSystems">
        <title>Genome- and Community-Level Interaction Insights into Carbon Utilization and Element Cycling Functions of Hydrothermarchaeota in Hydrothermal Sediment.</title>
        <authorList>
            <person name="Zhou Z."/>
            <person name="Liu Y."/>
            <person name="Xu W."/>
            <person name="Pan J."/>
            <person name="Luo Z.H."/>
            <person name="Li M."/>
        </authorList>
    </citation>
    <scope>NUCLEOTIDE SEQUENCE [LARGE SCALE GENOMIC DNA]</scope>
    <source>
        <strain evidence="1">SpSt-648</strain>
    </source>
</reference>
<sequence>MKSRVDKVYYEDQNDYRMIILDYRGSSYLLCLFRFCDRYIYGKIVELDSTSYLDCESIVYSMPEGLYIYAKSIDEFLDKIIDKMNWLRTRASSINH</sequence>
<dbReference type="EMBL" id="DTBP01000010">
    <property type="protein sequence ID" value="HGQ73584.1"/>
    <property type="molecule type" value="Genomic_DNA"/>
</dbReference>
<evidence type="ECO:0000313" key="1">
    <source>
        <dbReference type="EMBL" id="HGQ73584.1"/>
    </source>
</evidence>
<name>A0A7C4NN72_STAMA</name>
<accession>A0A7C4NN72</accession>